<keyword evidence="1" id="KW-0732">Signal</keyword>
<dbReference type="CDD" id="cd00042">
    <property type="entry name" value="CY"/>
    <property type="match status" value="1"/>
</dbReference>
<dbReference type="Pfam" id="PF00031">
    <property type="entry name" value="Cystatin"/>
    <property type="match status" value="1"/>
</dbReference>
<keyword evidence="4" id="KW-1185">Reference proteome</keyword>
<organism evidence="3 4">
    <name type="scientific">Rhynocoris fuscipes</name>
    <dbReference type="NCBI Taxonomy" id="488301"/>
    <lineage>
        <taxon>Eukaryota</taxon>
        <taxon>Metazoa</taxon>
        <taxon>Ecdysozoa</taxon>
        <taxon>Arthropoda</taxon>
        <taxon>Hexapoda</taxon>
        <taxon>Insecta</taxon>
        <taxon>Pterygota</taxon>
        <taxon>Neoptera</taxon>
        <taxon>Paraneoptera</taxon>
        <taxon>Hemiptera</taxon>
        <taxon>Heteroptera</taxon>
        <taxon>Panheteroptera</taxon>
        <taxon>Cimicomorpha</taxon>
        <taxon>Reduviidae</taxon>
        <taxon>Harpactorinae</taxon>
        <taxon>Harpactorini</taxon>
        <taxon>Rhynocoris</taxon>
    </lineage>
</organism>
<evidence type="ECO:0000259" key="2">
    <source>
        <dbReference type="SMART" id="SM00043"/>
    </source>
</evidence>
<accession>A0AAW1CK92</accession>
<evidence type="ECO:0000256" key="1">
    <source>
        <dbReference type="SAM" id="SignalP"/>
    </source>
</evidence>
<dbReference type="AlphaFoldDB" id="A0AAW1CK92"/>
<evidence type="ECO:0000313" key="4">
    <source>
        <dbReference type="Proteomes" id="UP001461498"/>
    </source>
</evidence>
<feature type="domain" description="Cystatin" evidence="2">
    <location>
        <begin position="24"/>
        <end position="111"/>
    </location>
</feature>
<protein>
    <recommendedName>
        <fullName evidence="2">Cystatin domain-containing protein</fullName>
    </recommendedName>
</protein>
<feature type="chain" id="PRO_5043710345" description="Cystatin domain-containing protein" evidence="1">
    <location>
        <begin position="23"/>
        <end position="113"/>
    </location>
</feature>
<dbReference type="GO" id="GO:0004869">
    <property type="term" value="F:cysteine-type endopeptidase inhibitor activity"/>
    <property type="evidence" value="ECO:0007669"/>
    <property type="project" value="InterPro"/>
</dbReference>
<name>A0AAW1CK92_9HEMI</name>
<dbReference type="EMBL" id="JAPXFL010000064">
    <property type="protein sequence ID" value="KAK9496629.1"/>
    <property type="molecule type" value="Genomic_DNA"/>
</dbReference>
<comment type="caution">
    <text evidence="3">The sequence shown here is derived from an EMBL/GenBank/DDBJ whole genome shotgun (WGS) entry which is preliminary data.</text>
</comment>
<dbReference type="InterPro" id="IPR046350">
    <property type="entry name" value="Cystatin_sf"/>
</dbReference>
<dbReference type="Gene3D" id="3.10.450.10">
    <property type="match status" value="1"/>
</dbReference>
<dbReference type="SUPFAM" id="SSF54403">
    <property type="entry name" value="Cystatin/monellin"/>
    <property type="match status" value="1"/>
</dbReference>
<sequence>MAMKMSILLLVLGVALFQNVNAQGCPGCPWDGDVNDPEVIKNVKQVLAQKNADDVLIKVLSVKHQIVAGEKQTVTFEARNARTNETKICTTSYVLQPWISKSAQVLEFQCRKQ</sequence>
<dbReference type="InterPro" id="IPR000010">
    <property type="entry name" value="Cystatin_dom"/>
</dbReference>
<reference evidence="3 4" key="1">
    <citation type="submission" date="2022-12" db="EMBL/GenBank/DDBJ databases">
        <title>Chromosome-level genome assembly of true bugs.</title>
        <authorList>
            <person name="Ma L."/>
            <person name="Li H."/>
        </authorList>
    </citation>
    <scope>NUCLEOTIDE SEQUENCE [LARGE SCALE GENOMIC DNA]</scope>
    <source>
        <strain evidence="3">Lab_2022b</strain>
    </source>
</reference>
<feature type="signal peptide" evidence="1">
    <location>
        <begin position="1"/>
        <end position="22"/>
    </location>
</feature>
<gene>
    <name evidence="3" type="ORF">O3M35_013110</name>
</gene>
<dbReference type="SMART" id="SM00043">
    <property type="entry name" value="CY"/>
    <property type="match status" value="1"/>
</dbReference>
<evidence type="ECO:0000313" key="3">
    <source>
        <dbReference type="EMBL" id="KAK9496629.1"/>
    </source>
</evidence>
<proteinExistence type="predicted"/>
<dbReference type="Proteomes" id="UP001461498">
    <property type="component" value="Unassembled WGS sequence"/>
</dbReference>